<evidence type="ECO:0000313" key="3">
    <source>
        <dbReference type="EMBL" id="OIT06202.1"/>
    </source>
</evidence>
<dbReference type="AlphaFoldDB" id="A0A1J6IND1"/>
<evidence type="ECO:0000259" key="2">
    <source>
        <dbReference type="Pfam" id="PF22936"/>
    </source>
</evidence>
<organism evidence="3 4">
    <name type="scientific">Nicotiana attenuata</name>
    <name type="common">Coyote tobacco</name>
    <dbReference type="NCBI Taxonomy" id="49451"/>
    <lineage>
        <taxon>Eukaryota</taxon>
        <taxon>Viridiplantae</taxon>
        <taxon>Streptophyta</taxon>
        <taxon>Embryophyta</taxon>
        <taxon>Tracheophyta</taxon>
        <taxon>Spermatophyta</taxon>
        <taxon>Magnoliopsida</taxon>
        <taxon>eudicotyledons</taxon>
        <taxon>Gunneridae</taxon>
        <taxon>Pentapetalae</taxon>
        <taxon>asterids</taxon>
        <taxon>lamiids</taxon>
        <taxon>Solanales</taxon>
        <taxon>Solanaceae</taxon>
        <taxon>Nicotianoideae</taxon>
        <taxon>Nicotianeae</taxon>
        <taxon>Nicotiana</taxon>
    </lineage>
</organism>
<protein>
    <recommendedName>
        <fullName evidence="2">Retrovirus-related Pol polyprotein from transposon TNT 1-94-like beta-barrel domain-containing protein</fullName>
    </recommendedName>
</protein>
<dbReference type="OMA" id="ILAYPYL"/>
<feature type="domain" description="Retrovirus-related Pol polyprotein from transposon TNT 1-94-like beta-barrel" evidence="2">
    <location>
        <begin position="129"/>
        <end position="202"/>
    </location>
</feature>
<keyword evidence="4" id="KW-1185">Reference proteome</keyword>
<sequence length="209" mass="23143">FCDYCKRPGHTKDKCYKLHGFPQSSRFNKEKRVAGNVFGPSSEADVVSDDRKGPQEQGQNQHMHSLTKEQYGQLLTILESIQGGADNSTNNCIKGGAVNFAGISACSTHFESNNSDHLCDSFRSDVDTWILDSGATNHMTYNKSILTNVKILAYPYLVTLPNGHKVKVTLIGDVILSLKFSLKKVLFVPSFKFNLISVHSLTVQLDCII</sequence>
<evidence type="ECO:0000256" key="1">
    <source>
        <dbReference type="SAM" id="MobiDB-lite"/>
    </source>
</evidence>
<comment type="caution">
    <text evidence="3">The sequence shown here is derived from an EMBL/GenBank/DDBJ whole genome shotgun (WGS) entry which is preliminary data.</text>
</comment>
<dbReference type="Gramene" id="OIT06202">
    <property type="protein sequence ID" value="OIT06202"/>
    <property type="gene ID" value="A4A49_61457"/>
</dbReference>
<dbReference type="Proteomes" id="UP000187609">
    <property type="component" value="Unassembled WGS sequence"/>
</dbReference>
<dbReference type="PANTHER" id="PTHR34222">
    <property type="entry name" value="GAG_PRE-INTEGRS DOMAIN-CONTAINING PROTEIN"/>
    <property type="match status" value="1"/>
</dbReference>
<dbReference type="PANTHER" id="PTHR34222:SF99">
    <property type="entry name" value="PROTEIN, PUTATIVE-RELATED"/>
    <property type="match status" value="1"/>
</dbReference>
<proteinExistence type="predicted"/>
<dbReference type="STRING" id="49451.A0A1J6IND1"/>
<gene>
    <name evidence="3" type="ORF">A4A49_61457</name>
</gene>
<name>A0A1J6IND1_NICAT</name>
<feature type="non-terminal residue" evidence="3">
    <location>
        <position position="209"/>
    </location>
</feature>
<evidence type="ECO:0000313" key="4">
    <source>
        <dbReference type="Proteomes" id="UP000187609"/>
    </source>
</evidence>
<reference evidence="3" key="1">
    <citation type="submission" date="2016-11" db="EMBL/GenBank/DDBJ databases">
        <title>The genome of Nicotiana attenuata.</title>
        <authorList>
            <person name="Xu S."/>
            <person name="Brockmoeller T."/>
            <person name="Gaquerel E."/>
            <person name="Navarro A."/>
            <person name="Kuhl H."/>
            <person name="Gase K."/>
            <person name="Ling Z."/>
            <person name="Zhou W."/>
            <person name="Kreitzer C."/>
            <person name="Stanke M."/>
            <person name="Tang H."/>
            <person name="Lyons E."/>
            <person name="Pandey P."/>
            <person name="Pandey S.P."/>
            <person name="Timmermann B."/>
            <person name="Baldwin I.T."/>
        </authorList>
    </citation>
    <scope>NUCLEOTIDE SEQUENCE [LARGE SCALE GENOMIC DNA]</scope>
    <source>
        <strain evidence="3">UT</strain>
    </source>
</reference>
<accession>A0A1J6IND1</accession>
<feature type="region of interest" description="Disordered" evidence="1">
    <location>
        <begin position="38"/>
        <end position="65"/>
    </location>
</feature>
<dbReference type="Pfam" id="PF22936">
    <property type="entry name" value="Pol_BBD"/>
    <property type="match status" value="1"/>
</dbReference>
<dbReference type="EMBL" id="MJEQ01037184">
    <property type="protein sequence ID" value="OIT06202.1"/>
    <property type="molecule type" value="Genomic_DNA"/>
</dbReference>
<dbReference type="InterPro" id="IPR054722">
    <property type="entry name" value="PolX-like_BBD"/>
</dbReference>
<feature type="non-terminal residue" evidence="3">
    <location>
        <position position="1"/>
    </location>
</feature>
<feature type="compositionally biased region" description="Polar residues" evidence="1">
    <location>
        <begin position="56"/>
        <end position="65"/>
    </location>
</feature>